<proteinExistence type="predicted"/>
<dbReference type="GO" id="GO:0035438">
    <property type="term" value="F:cyclic-di-GMP binding"/>
    <property type="evidence" value="ECO:0007669"/>
    <property type="project" value="InterPro"/>
</dbReference>
<evidence type="ECO:0000259" key="1">
    <source>
        <dbReference type="Pfam" id="PF07238"/>
    </source>
</evidence>
<accession>A0A336JPE0</accession>
<evidence type="ECO:0000313" key="4">
    <source>
        <dbReference type="Proteomes" id="UP000252631"/>
    </source>
</evidence>
<dbReference type="OrthoDB" id="7210926at2"/>
<organism evidence="3 4">
    <name type="scientific">Rhodopseudomonas pentothenatexigens</name>
    <dbReference type="NCBI Taxonomy" id="999699"/>
    <lineage>
        <taxon>Bacteria</taxon>
        <taxon>Pseudomonadati</taxon>
        <taxon>Pseudomonadota</taxon>
        <taxon>Alphaproteobacteria</taxon>
        <taxon>Hyphomicrobiales</taxon>
        <taxon>Nitrobacteraceae</taxon>
        <taxon>Rhodopseudomonas</taxon>
    </lineage>
</organism>
<feature type="domain" description="PilZ" evidence="1">
    <location>
        <begin position="4"/>
        <end position="80"/>
    </location>
</feature>
<evidence type="ECO:0000313" key="5">
    <source>
        <dbReference type="Proteomes" id="UP000256343"/>
    </source>
</evidence>
<keyword evidence="5" id="KW-1185">Reference proteome</keyword>
<dbReference type="SUPFAM" id="SSF141371">
    <property type="entry name" value="PilZ domain-like"/>
    <property type="match status" value="1"/>
</dbReference>
<sequence>MVDRRSTCRQRVYYGGRLAFHERTSTFDCIVRNFSAGGAKIEIGNPAAVPDTVELLIARQGVAYFGRIVWRLENLAGLALNGPRRHVASLPLDIALRLRATERINRQLRAELIRLRSVF</sequence>
<reference evidence="2 5" key="2">
    <citation type="submission" date="2018-07" db="EMBL/GenBank/DDBJ databases">
        <title>Genomic Encyclopedia of Archaeal and Bacterial Type Strains, Phase II (KMG-II): from individual species to whole genera.</title>
        <authorList>
            <person name="Goeker M."/>
        </authorList>
    </citation>
    <scope>NUCLEOTIDE SEQUENCE [LARGE SCALE GENOMIC DNA]</scope>
    <source>
        <strain evidence="2 5">JA575</strain>
    </source>
</reference>
<dbReference type="Proteomes" id="UP000256343">
    <property type="component" value="Unassembled WGS sequence"/>
</dbReference>
<protein>
    <submittedName>
        <fullName evidence="3">PilZ domain-containing protein</fullName>
    </submittedName>
</protein>
<dbReference type="EMBL" id="UFQQ01000012">
    <property type="protein sequence ID" value="SSW91518.1"/>
    <property type="molecule type" value="Genomic_DNA"/>
</dbReference>
<dbReference type="RefSeq" id="WP_114358546.1">
    <property type="nucleotide sequence ID" value="NZ_QRDT01000012.1"/>
</dbReference>
<dbReference type="Pfam" id="PF07238">
    <property type="entry name" value="PilZ"/>
    <property type="match status" value="1"/>
</dbReference>
<gene>
    <name evidence="2" type="ORF">BJ125_112100</name>
    <name evidence="3" type="ORF">SAMN05892882_112100</name>
</gene>
<dbReference type="Proteomes" id="UP000252631">
    <property type="component" value="Unassembled WGS sequence"/>
</dbReference>
<reference evidence="3 4" key="1">
    <citation type="submission" date="2017-08" db="EMBL/GenBank/DDBJ databases">
        <authorList>
            <person name="de Groot N.N."/>
        </authorList>
    </citation>
    <scope>NUCLEOTIDE SEQUENCE [LARGE SCALE GENOMIC DNA]</scope>
    <source>
        <strain evidence="3 4">JA575</strain>
    </source>
</reference>
<dbReference type="EMBL" id="QRDT01000012">
    <property type="protein sequence ID" value="RED32623.1"/>
    <property type="molecule type" value="Genomic_DNA"/>
</dbReference>
<dbReference type="InterPro" id="IPR009875">
    <property type="entry name" value="PilZ_domain"/>
</dbReference>
<name>A0A336JPE0_9BRAD</name>
<evidence type="ECO:0000313" key="2">
    <source>
        <dbReference type="EMBL" id="RED32623.1"/>
    </source>
</evidence>
<dbReference type="AlphaFoldDB" id="A0A336JPE0"/>
<evidence type="ECO:0000313" key="3">
    <source>
        <dbReference type="EMBL" id="SSW91518.1"/>
    </source>
</evidence>